<accession>A0ABR1QUD9</accession>
<keyword evidence="1" id="KW-0732">Signal</keyword>
<proteinExistence type="predicted"/>
<feature type="chain" id="PRO_5047443683" evidence="1">
    <location>
        <begin position="20"/>
        <end position="155"/>
    </location>
</feature>
<keyword evidence="3" id="KW-1185">Reference proteome</keyword>
<evidence type="ECO:0000256" key="1">
    <source>
        <dbReference type="SAM" id="SignalP"/>
    </source>
</evidence>
<dbReference type="RefSeq" id="XP_066705683.1">
    <property type="nucleotide sequence ID" value="XM_066836790.1"/>
</dbReference>
<gene>
    <name evidence="2" type="ORF">PG986_000568</name>
</gene>
<evidence type="ECO:0000313" key="2">
    <source>
        <dbReference type="EMBL" id="KAK7966291.1"/>
    </source>
</evidence>
<comment type="caution">
    <text evidence="2">The sequence shown here is derived from an EMBL/GenBank/DDBJ whole genome shotgun (WGS) entry which is preliminary data.</text>
</comment>
<dbReference type="EMBL" id="JAQQWE010000001">
    <property type="protein sequence ID" value="KAK7966291.1"/>
    <property type="molecule type" value="Genomic_DNA"/>
</dbReference>
<reference evidence="2 3" key="1">
    <citation type="submission" date="2023-01" db="EMBL/GenBank/DDBJ databases">
        <title>Analysis of 21 Apiospora genomes using comparative genomics revels a genus with tremendous synthesis potential of carbohydrate active enzymes and secondary metabolites.</title>
        <authorList>
            <person name="Sorensen T."/>
        </authorList>
    </citation>
    <scope>NUCLEOTIDE SEQUENCE [LARGE SCALE GENOMIC DNA]</scope>
    <source>
        <strain evidence="2 3">CBS 24483</strain>
    </source>
</reference>
<dbReference type="GeneID" id="92069852"/>
<dbReference type="Proteomes" id="UP001391051">
    <property type="component" value="Unassembled WGS sequence"/>
</dbReference>
<sequence length="155" mass="16862">MHATNIFLAILGLAAKSMTAPIPAAHKNGVAKRFEGGWCTLHLRGELGDGIARGVVKVYDNNHFQLHDEIVFEARRGNTIIGNVPAGTGGLPQELRMNIFTKQGPATFEYGDQRWDSGAEGTQNDRCKVGKYDAPGNPIFVDNHYTVDLDCGFSC</sequence>
<evidence type="ECO:0000313" key="3">
    <source>
        <dbReference type="Proteomes" id="UP001391051"/>
    </source>
</evidence>
<protein>
    <submittedName>
        <fullName evidence="2">Uncharacterized protein</fullName>
    </submittedName>
</protein>
<feature type="signal peptide" evidence="1">
    <location>
        <begin position="1"/>
        <end position="19"/>
    </location>
</feature>
<name>A0ABR1QUD9_9PEZI</name>
<organism evidence="2 3">
    <name type="scientific">Apiospora aurea</name>
    <dbReference type="NCBI Taxonomy" id="335848"/>
    <lineage>
        <taxon>Eukaryota</taxon>
        <taxon>Fungi</taxon>
        <taxon>Dikarya</taxon>
        <taxon>Ascomycota</taxon>
        <taxon>Pezizomycotina</taxon>
        <taxon>Sordariomycetes</taxon>
        <taxon>Xylariomycetidae</taxon>
        <taxon>Amphisphaeriales</taxon>
        <taxon>Apiosporaceae</taxon>
        <taxon>Apiospora</taxon>
    </lineage>
</organism>